<sequence>MEGLKFLDSRDSLAREKVEKVEHFSAQGSRDGARVSYIFNINLAKSGDSKQDELLHGIISSIFNHTSDLRNGELDWKAYLLDDRKSVFASIRIDVPTSYAKKNEQEIVASLCKYCDAFEKQLSAAVGKAIFRSFRR</sequence>
<keyword evidence="2" id="KW-1185">Reference proteome</keyword>
<dbReference type="AlphaFoldDB" id="C7DHX9"/>
<dbReference type="EMBL" id="GG697241">
    <property type="protein sequence ID" value="EET89553.1"/>
    <property type="molecule type" value="Genomic_DNA"/>
</dbReference>
<proteinExistence type="predicted"/>
<protein>
    <submittedName>
        <fullName evidence="1">Uncharacterized protein</fullName>
    </submittedName>
</protein>
<reference evidence="1 2" key="2">
    <citation type="journal article" date="2010" name="Proc. Natl. Acad. Sci. U.S.A.">
        <title>Enigmatic, ultrasmall, uncultivated Archaea.</title>
        <authorList>
            <person name="Baker B.J."/>
            <person name="Comolli L.R."/>
            <person name="Dick G.J."/>
            <person name="Hauser L.J."/>
            <person name="Hyatt D."/>
            <person name="Dill B.D."/>
            <person name="Land M.L."/>
            <person name="Verberkmoes N.C."/>
            <person name="Hettich R.L."/>
            <person name="Banfield J.F."/>
        </authorList>
    </citation>
    <scope>NUCLEOTIDE SEQUENCE [LARGE SCALE GENOMIC DNA]</scope>
    <source>
        <strain evidence="1">ARMAN-2</strain>
    </source>
</reference>
<gene>
    <name evidence="1" type="ORF">UNLARM2_0673</name>
</gene>
<reference evidence="1 2" key="1">
    <citation type="journal article" date="2009" name="Genome Biol.">
        <title>Community-wide analysis of microbial genome sequence signatures.</title>
        <authorList>
            <person name="Dick G.J."/>
            <person name="Andersson A.F."/>
            <person name="Baker B.J."/>
            <person name="Simmons S.L."/>
            <person name="Thomas B.C."/>
            <person name="Yelton A.P."/>
            <person name="Banfield J.F."/>
        </authorList>
    </citation>
    <scope>NUCLEOTIDE SEQUENCE [LARGE SCALE GENOMIC DNA]</scope>
    <source>
        <strain evidence="1">ARMAN-2</strain>
    </source>
</reference>
<dbReference type="Proteomes" id="UP000332487">
    <property type="component" value="Unassembled WGS sequence"/>
</dbReference>
<organism evidence="1 2">
    <name type="scientific">Candidatus Micrarchaeum acidiphilum ARMAN-2</name>
    <dbReference type="NCBI Taxonomy" id="425595"/>
    <lineage>
        <taxon>Archaea</taxon>
        <taxon>Candidatus Micrarchaeota</taxon>
        <taxon>Candidatus Micrarchaeia</taxon>
        <taxon>Candidatus Micrarchaeales</taxon>
        <taxon>Candidatus Micrarchaeaceae</taxon>
        <taxon>Candidatus Micrarchaeum</taxon>
    </lineage>
</organism>
<evidence type="ECO:0000313" key="2">
    <source>
        <dbReference type="Proteomes" id="UP000332487"/>
    </source>
</evidence>
<accession>C7DHX9</accession>
<name>C7DHX9_MICA2</name>
<evidence type="ECO:0000313" key="1">
    <source>
        <dbReference type="EMBL" id="EET89553.1"/>
    </source>
</evidence>